<name>H8GN07_METAL</name>
<reference evidence="1 2" key="1">
    <citation type="journal article" date="2013" name="Genome Announc.">
        <title>Genome Sequence of the Obligate Gammaproteobacterial Methanotroph Methylomicrobium album Strain BG8.</title>
        <authorList>
            <person name="Kits K.D."/>
            <person name="Kalyuzhnaya M.G."/>
            <person name="Klotz M.G."/>
            <person name="Jetten M.S."/>
            <person name="Op den Camp H.J."/>
            <person name="Vuilleumier S."/>
            <person name="Bringel F."/>
            <person name="Dispirito A.A."/>
            <person name="Murrell J.C."/>
            <person name="Bruce D."/>
            <person name="Cheng J.F."/>
            <person name="Copeland A."/>
            <person name="Goodwin L."/>
            <person name="Hauser L."/>
            <person name="Lajus A."/>
            <person name="Land M.L."/>
            <person name="Lapidus A."/>
            <person name="Lucas S."/>
            <person name="Medigue C."/>
            <person name="Pitluck S."/>
            <person name="Woyke T."/>
            <person name="Zeytun A."/>
            <person name="Stein L.Y."/>
        </authorList>
    </citation>
    <scope>NUCLEOTIDE SEQUENCE [LARGE SCALE GENOMIC DNA]</scope>
    <source>
        <strain evidence="1 2">BG8</strain>
    </source>
</reference>
<keyword evidence="2" id="KW-1185">Reference proteome</keyword>
<dbReference type="STRING" id="686340.Metal_3041"/>
<dbReference type="Proteomes" id="UP000005090">
    <property type="component" value="Chromosome"/>
</dbReference>
<protein>
    <submittedName>
        <fullName evidence="1">Uncharacterized protein</fullName>
    </submittedName>
</protein>
<gene>
    <name evidence="1" type="ORF">Metal_3041</name>
</gene>
<evidence type="ECO:0000313" key="2">
    <source>
        <dbReference type="Proteomes" id="UP000005090"/>
    </source>
</evidence>
<dbReference type="AlphaFoldDB" id="H8GN07"/>
<dbReference type="RefSeq" id="WP_005373506.1">
    <property type="nucleotide sequence ID" value="NZ_CM001475.1"/>
</dbReference>
<dbReference type="EMBL" id="CM001475">
    <property type="protein sequence ID" value="EIC30721.1"/>
    <property type="molecule type" value="Genomic_DNA"/>
</dbReference>
<organism evidence="1 2">
    <name type="scientific">Methylomicrobium album BG8</name>
    <dbReference type="NCBI Taxonomy" id="686340"/>
    <lineage>
        <taxon>Bacteria</taxon>
        <taxon>Pseudomonadati</taxon>
        <taxon>Pseudomonadota</taxon>
        <taxon>Gammaproteobacteria</taxon>
        <taxon>Methylococcales</taxon>
        <taxon>Methylococcaceae</taxon>
        <taxon>Methylomicrobium</taxon>
    </lineage>
</organism>
<accession>H8GN07</accession>
<dbReference type="HOGENOM" id="CLU_721229_0_0_6"/>
<dbReference type="eggNOG" id="ENOG5033Q23">
    <property type="taxonomic scope" value="Bacteria"/>
</dbReference>
<proteinExistence type="predicted"/>
<sequence>MRPKRFALSLLIGIGLILAAVAALNRMVDPFWYYRDFEIDGLNKVKTKMRRFERHVKPMVVAREQPEALIFGSSFAEIGFDPTHAGFTGGGKLAGYNFGIAGADWGRVLCYFDYAVAATGMKRAFIGITPGAMPRVDCKGRLPEIDGFSESKLLLSLKAVSASIGTIREQRKNSPSHTREGMYYYIRGLPGVEGQFRQFFGERLKKQHCDLTSLQQSVPAPPILDAALPGADPGLDLEGLRHIVRLAKRKGIELTLLAYPKHALWLEFDAVCGAYKAYWSGLTAVAALLEEEGGRAALWEFSRYNGITGEPITQNSAVYWQDPEHFNYEFGNRIFDAIYKHRDEDHLGSRITSGNISRVYRSYLDNRISYLGSHPEILAALRKQLLLPGRD</sequence>
<evidence type="ECO:0000313" key="1">
    <source>
        <dbReference type="EMBL" id="EIC30721.1"/>
    </source>
</evidence>